<organism evidence="7 8">
    <name type="scientific">Theobroma cacao</name>
    <name type="common">Cacao</name>
    <name type="synonym">Cocoa</name>
    <dbReference type="NCBI Taxonomy" id="3641"/>
    <lineage>
        <taxon>Eukaryota</taxon>
        <taxon>Viridiplantae</taxon>
        <taxon>Streptophyta</taxon>
        <taxon>Embryophyta</taxon>
        <taxon>Tracheophyta</taxon>
        <taxon>Spermatophyta</taxon>
        <taxon>Magnoliopsida</taxon>
        <taxon>eudicotyledons</taxon>
        <taxon>Gunneridae</taxon>
        <taxon>Pentapetalae</taxon>
        <taxon>rosids</taxon>
        <taxon>malvids</taxon>
        <taxon>Malvales</taxon>
        <taxon>Malvaceae</taxon>
        <taxon>Byttnerioideae</taxon>
        <taxon>Theobroma</taxon>
    </lineage>
</organism>
<keyword evidence="2" id="KW-0238">DNA-binding</keyword>
<dbReference type="InterPro" id="IPR046347">
    <property type="entry name" value="bZIP_sf"/>
</dbReference>
<dbReference type="AlphaFoldDB" id="A0A061FEF1"/>
<dbReference type="GO" id="GO:0003700">
    <property type="term" value="F:DNA-binding transcription factor activity"/>
    <property type="evidence" value="ECO:0007669"/>
    <property type="project" value="InterPro"/>
</dbReference>
<accession>A0A061FEF1</accession>
<dbReference type="Gramene" id="EOY15097">
    <property type="protein sequence ID" value="EOY15097"/>
    <property type="gene ID" value="TCM_034270"/>
</dbReference>
<dbReference type="eggNOG" id="ENOG502SNCF">
    <property type="taxonomic scope" value="Eukaryota"/>
</dbReference>
<evidence type="ECO:0000259" key="6">
    <source>
        <dbReference type="PROSITE" id="PS00036"/>
    </source>
</evidence>
<sequence>MWASPGKNNNNSSSSIGCGSSPSKSSSTCSSPTPCSSPSPNTLNLSAKKSMEEVWKDISLASLADHPAGTVLSSTTSNPTFPGMIFQDFLARPLNKEPPRRGSVSIDTSLTEETTLFGSLPPTPGTLLSLNSGCDFISMESSGDPVRPNPAVNGRTGVGTPSFGSSHNSTFHAFGSSAVFPSFCLKRAQENNENSNDRRHKRMMKNRESAARSRARKQVKYLFTAYTNELELEVAHLLEENAKLRRQQEKLLAAPAQLPKKNSLSRCLTAPF</sequence>
<evidence type="ECO:0000256" key="1">
    <source>
        <dbReference type="ARBA" id="ARBA00004123"/>
    </source>
</evidence>
<comment type="subcellular location">
    <subcellularLocation>
        <location evidence="1">Nucleus</location>
    </subcellularLocation>
</comment>
<dbReference type="STRING" id="3641.A0A061FEF1"/>
<dbReference type="HOGENOM" id="CLU_085189_0_0_1"/>
<dbReference type="OMA" id="PSMILLN"/>
<dbReference type="Gene3D" id="1.20.5.170">
    <property type="match status" value="1"/>
</dbReference>
<reference evidence="7 8" key="1">
    <citation type="journal article" date="2013" name="Genome Biol.">
        <title>The genome sequence of the most widely cultivated cacao type and its use to identify candidate genes regulating pod color.</title>
        <authorList>
            <person name="Motamayor J.C."/>
            <person name="Mockaitis K."/>
            <person name="Schmutz J."/>
            <person name="Haiminen N."/>
            <person name="Iii D.L."/>
            <person name="Cornejo O."/>
            <person name="Findley S.D."/>
            <person name="Zheng P."/>
            <person name="Utro F."/>
            <person name="Royaert S."/>
            <person name="Saski C."/>
            <person name="Jenkins J."/>
            <person name="Podicheti R."/>
            <person name="Zhao M."/>
            <person name="Scheffler B.E."/>
            <person name="Stack J.C."/>
            <person name="Feltus F.A."/>
            <person name="Mustiga G.M."/>
            <person name="Amores F."/>
            <person name="Phillips W."/>
            <person name="Marelli J.P."/>
            <person name="May G.D."/>
            <person name="Shapiro H."/>
            <person name="Ma J."/>
            <person name="Bustamante C.D."/>
            <person name="Schnell R.J."/>
            <person name="Main D."/>
            <person name="Gilbert D."/>
            <person name="Parida L."/>
            <person name="Kuhn D.N."/>
        </authorList>
    </citation>
    <scope>NUCLEOTIDE SEQUENCE [LARGE SCALE GENOMIC DNA]</scope>
    <source>
        <strain evidence="8">cv. Matina 1-6</strain>
    </source>
</reference>
<dbReference type="PANTHER" id="PTHR22952">
    <property type="entry name" value="CAMP-RESPONSE ELEMENT BINDING PROTEIN-RELATED"/>
    <property type="match status" value="1"/>
</dbReference>
<gene>
    <name evidence="7" type="ORF">TCM_034270</name>
</gene>
<protein>
    <submittedName>
        <fullName evidence="7">Basic-leucine zipper transcription factor family protein, putative</fullName>
    </submittedName>
</protein>
<evidence type="ECO:0000313" key="8">
    <source>
        <dbReference type="Proteomes" id="UP000026915"/>
    </source>
</evidence>
<dbReference type="Proteomes" id="UP000026915">
    <property type="component" value="Chromosome 8"/>
</dbReference>
<feature type="domain" description="BZIP" evidence="6">
    <location>
        <begin position="201"/>
        <end position="216"/>
    </location>
</feature>
<dbReference type="GO" id="GO:0045893">
    <property type="term" value="P:positive regulation of DNA-templated transcription"/>
    <property type="evidence" value="ECO:0007669"/>
    <property type="project" value="InterPro"/>
</dbReference>
<proteinExistence type="predicted"/>
<dbReference type="PROSITE" id="PS00036">
    <property type="entry name" value="BZIP_BASIC"/>
    <property type="match status" value="1"/>
</dbReference>
<evidence type="ECO:0000256" key="5">
    <source>
        <dbReference type="SAM" id="MobiDB-lite"/>
    </source>
</evidence>
<dbReference type="GO" id="GO:0003677">
    <property type="term" value="F:DNA binding"/>
    <property type="evidence" value="ECO:0007669"/>
    <property type="project" value="UniProtKB-KW"/>
</dbReference>
<dbReference type="SMART" id="SM00338">
    <property type="entry name" value="BRLZ"/>
    <property type="match status" value="1"/>
</dbReference>
<dbReference type="PROSITE" id="PS51257">
    <property type="entry name" value="PROKAR_LIPOPROTEIN"/>
    <property type="match status" value="1"/>
</dbReference>
<keyword evidence="3" id="KW-0539">Nucleus</keyword>
<dbReference type="InParanoid" id="A0A061FEF1"/>
<evidence type="ECO:0000256" key="4">
    <source>
        <dbReference type="SAM" id="Coils"/>
    </source>
</evidence>
<feature type="region of interest" description="Disordered" evidence="5">
    <location>
        <begin position="190"/>
        <end position="211"/>
    </location>
</feature>
<dbReference type="GO" id="GO:0005634">
    <property type="term" value="C:nucleus"/>
    <property type="evidence" value="ECO:0000318"/>
    <property type="project" value="GO_Central"/>
</dbReference>
<dbReference type="InterPro" id="IPR043452">
    <property type="entry name" value="BZIP46-like"/>
</dbReference>
<feature type="region of interest" description="Disordered" evidence="5">
    <location>
        <begin position="1"/>
        <end position="42"/>
    </location>
</feature>
<dbReference type="InterPro" id="IPR004827">
    <property type="entry name" value="bZIP"/>
</dbReference>
<evidence type="ECO:0000256" key="3">
    <source>
        <dbReference type="ARBA" id="ARBA00023242"/>
    </source>
</evidence>
<keyword evidence="4" id="KW-0175">Coiled coil</keyword>
<dbReference type="PANTHER" id="PTHR22952:SF450">
    <property type="entry name" value="PROTEIN FD-LIKE"/>
    <property type="match status" value="1"/>
</dbReference>
<dbReference type="Pfam" id="PF00170">
    <property type="entry name" value="bZIP_1"/>
    <property type="match status" value="1"/>
</dbReference>
<dbReference type="SUPFAM" id="SSF57959">
    <property type="entry name" value="Leucine zipper domain"/>
    <property type="match status" value="1"/>
</dbReference>
<name>A0A061FEF1_THECC</name>
<dbReference type="EMBL" id="CM001886">
    <property type="protein sequence ID" value="EOY15097.1"/>
    <property type="molecule type" value="Genomic_DNA"/>
</dbReference>
<dbReference type="CDD" id="cd14707">
    <property type="entry name" value="bZIP_plant_BZIP46"/>
    <property type="match status" value="1"/>
</dbReference>
<keyword evidence="8" id="KW-1185">Reference proteome</keyword>
<evidence type="ECO:0000256" key="2">
    <source>
        <dbReference type="ARBA" id="ARBA00023125"/>
    </source>
</evidence>
<evidence type="ECO:0000313" key="7">
    <source>
        <dbReference type="EMBL" id="EOY15097.1"/>
    </source>
</evidence>
<feature type="coiled-coil region" evidence="4">
    <location>
        <begin position="227"/>
        <end position="254"/>
    </location>
</feature>